<sequence length="151" mass="16416">MLLPRPVPMNILKLSASAGVFMLVSFAHTFSAEINGIEISVLTGSCNTLIVGDENITNLCAVILVITSYPSGRRGFYFQTTDEKAFAFSGIHHATPLGGVYLTNIDIFLVNLKPQADTASLSHAKGYCTYEDFRGRHPVSVKCSEKQRMAA</sequence>
<dbReference type="EMBL" id="JH719395">
    <property type="protein sequence ID" value="EJC79698.1"/>
    <property type="molecule type" value="Genomic_DNA"/>
</dbReference>
<evidence type="ECO:0000313" key="1">
    <source>
        <dbReference type="EMBL" id="EJC79698.1"/>
    </source>
</evidence>
<name>J0W3K5_RHILT</name>
<accession>J0W3K5</accession>
<reference evidence="1 2" key="1">
    <citation type="submission" date="2012-02" db="EMBL/GenBank/DDBJ databases">
        <title>Improved High-Quality Draft Sequence of Rhizobium leguminosarum bv. trifolii WSM2297.</title>
        <authorList>
            <consortium name="US DOE Joint Genome Institute"/>
            <person name="Lucas S."/>
            <person name="Han J."/>
            <person name="Lapidus A."/>
            <person name="Cheng J.-F."/>
            <person name="Goodwin L."/>
            <person name="Pitluck S."/>
            <person name="Peters L."/>
            <person name="Ovchinnikova G."/>
            <person name="Zhang X."/>
            <person name="Detter J.C."/>
            <person name="Han C."/>
            <person name="Tapia R."/>
            <person name="Land M."/>
            <person name="Hauser L."/>
            <person name="Kyrpides N."/>
            <person name="Ivanova N."/>
            <person name="Pagani I."/>
            <person name="Brau L."/>
            <person name="Yates R."/>
            <person name="O'Hara G."/>
            <person name="Rui T."/>
            <person name="Howieson J."/>
            <person name="Reeve W."/>
            <person name="Woyke T."/>
        </authorList>
    </citation>
    <scope>NUCLEOTIDE SEQUENCE [LARGE SCALE GENOMIC DNA]</scope>
    <source>
        <strain evidence="1 2">WSM2297</strain>
    </source>
</reference>
<dbReference type="HOGENOM" id="CLU_141037_0_0_5"/>
<evidence type="ECO:0000313" key="2">
    <source>
        <dbReference type="Proteomes" id="UP000005732"/>
    </source>
</evidence>
<proteinExistence type="predicted"/>
<dbReference type="AlphaFoldDB" id="J0W3K5"/>
<organism evidence="1 2">
    <name type="scientific">Rhizobium leguminosarum bv. trifolii WSM2297</name>
    <dbReference type="NCBI Taxonomy" id="754762"/>
    <lineage>
        <taxon>Bacteria</taxon>
        <taxon>Pseudomonadati</taxon>
        <taxon>Pseudomonadota</taxon>
        <taxon>Alphaproteobacteria</taxon>
        <taxon>Hyphomicrobiales</taxon>
        <taxon>Rhizobiaceae</taxon>
        <taxon>Rhizobium/Agrobacterium group</taxon>
        <taxon>Rhizobium</taxon>
    </lineage>
</organism>
<gene>
    <name evidence="1" type="ORF">Rleg4DRAFT_1296</name>
</gene>
<dbReference type="Proteomes" id="UP000005732">
    <property type="component" value="Unassembled WGS sequence"/>
</dbReference>
<protein>
    <submittedName>
        <fullName evidence="1">Uncharacterized protein</fullName>
    </submittedName>
</protein>